<evidence type="ECO:0000256" key="1">
    <source>
        <dbReference type="SAM" id="Phobius"/>
    </source>
</evidence>
<protein>
    <recommendedName>
        <fullName evidence="2">FecR protein domain-containing protein</fullName>
    </recommendedName>
</protein>
<sequence length="233" mass="25491">MLGRLFLKLEFKKVDYAELYLWLGSLMKNNCKQRRQFLVMAAGLLAASVVPAWAAGVSGEVKALEGVAWRNDQPLKLGDPIMLGDHLRTGADSKLVVRLGGDVYLLRANGSLQLENKGLVLGSLRLLSGALLAVFAKSNKQIITPTVTAGIRGTGLYVEASEQSTYFCLCYGEVELMPMHQRSQQFRFKANHHKAHTLDAKGGVEKSPLRNHNDDELAILEALAGRKPHALVG</sequence>
<proteinExistence type="predicted"/>
<feature type="domain" description="FecR protein" evidence="2">
    <location>
        <begin position="86"/>
        <end position="175"/>
    </location>
</feature>
<dbReference type="EMBL" id="CP025781">
    <property type="protein sequence ID" value="QBC43420.1"/>
    <property type="molecule type" value="Genomic_DNA"/>
</dbReference>
<keyword evidence="1" id="KW-1133">Transmembrane helix</keyword>
<dbReference type="InterPro" id="IPR006860">
    <property type="entry name" value="FecR"/>
</dbReference>
<reference evidence="3 4" key="1">
    <citation type="submission" date="2018-01" db="EMBL/GenBank/DDBJ databases">
        <title>Genome sequence of Iodobacter sp. strain PCH194 isolated from Indian Trans-Himalaya.</title>
        <authorList>
            <person name="Kumar V."/>
            <person name="Thakur V."/>
            <person name="Kumar S."/>
            <person name="Singh D."/>
        </authorList>
    </citation>
    <scope>NUCLEOTIDE SEQUENCE [LARGE SCALE GENOMIC DNA]</scope>
    <source>
        <strain evidence="3 4">PCH194</strain>
    </source>
</reference>
<dbReference type="AlphaFoldDB" id="A0A7G3G7J5"/>
<name>A0A7G3G7J5_9NEIS</name>
<evidence type="ECO:0000313" key="3">
    <source>
        <dbReference type="EMBL" id="QBC43420.1"/>
    </source>
</evidence>
<keyword evidence="1" id="KW-0812">Transmembrane</keyword>
<gene>
    <name evidence="3" type="ORF">C1H71_07635</name>
</gene>
<feature type="transmembrane region" description="Helical" evidence="1">
    <location>
        <begin position="37"/>
        <end position="56"/>
    </location>
</feature>
<dbReference type="Pfam" id="PF04773">
    <property type="entry name" value="FecR"/>
    <property type="match status" value="1"/>
</dbReference>
<dbReference type="PANTHER" id="PTHR38731">
    <property type="entry name" value="LIPL45-RELATED LIPOPROTEIN-RELATED"/>
    <property type="match status" value="1"/>
</dbReference>
<dbReference type="PANTHER" id="PTHR38731:SF1">
    <property type="entry name" value="FECR PROTEIN DOMAIN-CONTAINING PROTEIN"/>
    <property type="match status" value="1"/>
</dbReference>
<evidence type="ECO:0000259" key="2">
    <source>
        <dbReference type="Pfam" id="PF04773"/>
    </source>
</evidence>
<keyword evidence="1" id="KW-0472">Membrane</keyword>
<dbReference type="Proteomes" id="UP000515917">
    <property type="component" value="Chromosome"/>
</dbReference>
<accession>A0A7G3G7J5</accession>
<organism evidence="3 4">
    <name type="scientific">Iodobacter fluviatilis</name>
    <dbReference type="NCBI Taxonomy" id="537"/>
    <lineage>
        <taxon>Bacteria</taxon>
        <taxon>Pseudomonadati</taxon>
        <taxon>Pseudomonadota</taxon>
        <taxon>Betaproteobacteria</taxon>
        <taxon>Neisseriales</taxon>
        <taxon>Chitinibacteraceae</taxon>
        <taxon>Iodobacter</taxon>
    </lineage>
</organism>
<evidence type="ECO:0000313" key="4">
    <source>
        <dbReference type="Proteomes" id="UP000515917"/>
    </source>
</evidence>
<dbReference type="KEGG" id="ifl:C1H71_07635"/>
<keyword evidence="4" id="KW-1185">Reference proteome</keyword>